<dbReference type="SUPFAM" id="SSF53756">
    <property type="entry name" value="UDP-Glycosyltransferase/glycogen phosphorylase"/>
    <property type="match status" value="1"/>
</dbReference>
<dbReference type="PANTHER" id="PTHR12526:SF638">
    <property type="entry name" value="SPORE COAT PROTEIN SA"/>
    <property type="match status" value="1"/>
</dbReference>
<feature type="domain" description="Glycosyl transferase family 1" evidence="1">
    <location>
        <begin position="180"/>
        <end position="317"/>
    </location>
</feature>
<dbReference type="CDD" id="cd03801">
    <property type="entry name" value="GT4_PimA-like"/>
    <property type="match status" value="1"/>
</dbReference>
<evidence type="ECO:0000313" key="3">
    <source>
        <dbReference type="Proteomes" id="UP001597012"/>
    </source>
</evidence>
<dbReference type="Proteomes" id="UP001597012">
    <property type="component" value="Unassembled WGS sequence"/>
</dbReference>
<comment type="caution">
    <text evidence="2">The sequence shown here is derived from an EMBL/GenBank/DDBJ whole genome shotgun (WGS) entry which is preliminary data.</text>
</comment>
<dbReference type="InterPro" id="IPR001296">
    <property type="entry name" value="Glyco_trans_1"/>
</dbReference>
<evidence type="ECO:0000313" key="2">
    <source>
        <dbReference type="EMBL" id="MFD0798204.1"/>
    </source>
</evidence>
<protein>
    <submittedName>
        <fullName evidence="2">Glycosyltransferase family 4 protein</fullName>
        <ecNumber evidence="2">2.4.-.-</ecNumber>
    </submittedName>
</protein>
<organism evidence="2 3">
    <name type="scientific">Maribacter chungangensis</name>
    <dbReference type="NCBI Taxonomy" id="1069117"/>
    <lineage>
        <taxon>Bacteria</taxon>
        <taxon>Pseudomonadati</taxon>
        <taxon>Bacteroidota</taxon>
        <taxon>Flavobacteriia</taxon>
        <taxon>Flavobacteriales</taxon>
        <taxon>Flavobacteriaceae</taxon>
        <taxon>Maribacter</taxon>
    </lineage>
</organism>
<keyword evidence="2" id="KW-0328">Glycosyltransferase</keyword>
<dbReference type="Pfam" id="PF00534">
    <property type="entry name" value="Glycos_transf_1"/>
    <property type="match status" value="1"/>
</dbReference>
<evidence type="ECO:0000259" key="1">
    <source>
        <dbReference type="Pfam" id="PF00534"/>
    </source>
</evidence>
<dbReference type="EC" id="2.4.-.-" evidence="2"/>
<dbReference type="RefSeq" id="WP_379934854.1">
    <property type="nucleotide sequence ID" value="NZ_JBHTHY010000008.1"/>
</dbReference>
<proteinExistence type="predicted"/>
<reference evidence="3" key="1">
    <citation type="journal article" date="2019" name="Int. J. Syst. Evol. Microbiol.">
        <title>The Global Catalogue of Microorganisms (GCM) 10K type strain sequencing project: providing services to taxonomists for standard genome sequencing and annotation.</title>
        <authorList>
            <consortium name="The Broad Institute Genomics Platform"/>
            <consortium name="The Broad Institute Genome Sequencing Center for Infectious Disease"/>
            <person name="Wu L."/>
            <person name="Ma J."/>
        </authorList>
    </citation>
    <scope>NUCLEOTIDE SEQUENCE [LARGE SCALE GENOMIC DNA]</scope>
    <source>
        <strain evidence="3">CCUG 61948</strain>
    </source>
</reference>
<name>A0ABW3B5C1_9FLAO</name>
<dbReference type="PANTHER" id="PTHR12526">
    <property type="entry name" value="GLYCOSYLTRANSFERASE"/>
    <property type="match status" value="1"/>
</dbReference>
<dbReference type="EMBL" id="JBHTHY010000008">
    <property type="protein sequence ID" value="MFD0798204.1"/>
    <property type="molecule type" value="Genomic_DNA"/>
</dbReference>
<gene>
    <name evidence="2" type="ORF">ACFQZJ_12090</name>
</gene>
<keyword evidence="2" id="KW-0808">Transferase</keyword>
<dbReference type="Gene3D" id="3.40.50.2000">
    <property type="entry name" value="Glycogen Phosphorylase B"/>
    <property type="match status" value="2"/>
</dbReference>
<dbReference type="GO" id="GO:0016757">
    <property type="term" value="F:glycosyltransferase activity"/>
    <property type="evidence" value="ECO:0007669"/>
    <property type="project" value="UniProtKB-KW"/>
</dbReference>
<sequence length="368" mass="42579">MILIFWQNIVSPHQLPYIQNIARVNNKLQVILVAAEEMSAARKRMGWGVEKISNINTVEIIVSPRNETIKLIYKKYPNAQHFFSGLRANPTVFYSFKHSLNYDVKRHLITEGPTFYLRPKFLHLIRTIFQDKKYFKYIDKVFAIGEDAREWYRLWGFKPNTIIPFVYCVENHNSIELNNRNNEPTLKLLFVGSLIKLKGINNLLKKLSFLKTDIHLDIIGGGNELDNLKEIVNENNIQNKVSFIGVKTNYETRSLMHNYDCLVLPSLYDGWGAVVNEGLMAGLFVICSDQCGAKDLINKWNGIVFSNERKNNLLTALTYCRNNIDIIRAKRNKIKEWSKCIAPESISSYFSDVLSSQKVPIPPWEKDN</sequence>
<keyword evidence="3" id="KW-1185">Reference proteome</keyword>
<accession>A0ABW3B5C1</accession>